<accession>A0A420QA98</accession>
<evidence type="ECO:0000313" key="1">
    <source>
        <dbReference type="EMBL" id="RKL01590.1"/>
    </source>
</evidence>
<protein>
    <submittedName>
        <fullName evidence="1">Uncharacterized protein</fullName>
    </submittedName>
</protein>
<proteinExistence type="predicted"/>
<comment type="caution">
    <text evidence="1">The sequence shown here is derived from an EMBL/GenBank/DDBJ whole genome shotgun (WGS) entry which is preliminary data.</text>
</comment>
<sequence>MLDVSDDLEAENIGVPFNEPLNIGAGNSYMVDRTVCGFLDQFSCNSLYYDRLQGWATYQLRHL</sequence>
<evidence type="ECO:0000313" key="2">
    <source>
        <dbReference type="Proteomes" id="UP000285860"/>
    </source>
</evidence>
<dbReference type="AlphaFoldDB" id="A0A420QA98"/>
<gene>
    <name evidence="1" type="ORF">BFJ68_g12239</name>
</gene>
<organism evidence="1 2">
    <name type="scientific">Fusarium oxysporum</name>
    <name type="common">Fusarium vascular wilt</name>
    <dbReference type="NCBI Taxonomy" id="5507"/>
    <lineage>
        <taxon>Eukaryota</taxon>
        <taxon>Fungi</taxon>
        <taxon>Dikarya</taxon>
        <taxon>Ascomycota</taxon>
        <taxon>Pezizomycotina</taxon>
        <taxon>Sordariomycetes</taxon>
        <taxon>Hypocreomycetidae</taxon>
        <taxon>Hypocreales</taxon>
        <taxon>Nectriaceae</taxon>
        <taxon>Fusarium</taxon>
        <taxon>Fusarium oxysporum species complex</taxon>
    </lineage>
</organism>
<name>A0A420QA98_FUSOX</name>
<reference evidence="1 2" key="1">
    <citation type="journal article" date="2018" name="Sci. Rep.">
        <title>Characterisation of pathogen-specific regions and novel effector candidates in Fusarium oxysporum f. sp. cepae.</title>
        <authorList>
            <person name="Armitage A.D."/>
            <person name="Taylor A."/>
            <person name="Sobczyk M.K."/>
            <person name="Baxter L."/>
            <person name="Greenfield B.P."/>
            <person name="Bates H.J."/>
            <person name="Wilson F."/>
            <person name="Jackson A.C."/>
            <person name="Ott S."/>
            <person name="Harrison R.J."/>
            <person name="Clarkson J.P."/>
        </authorList>
    </citation>
    <scope>NUCLEOTIDE SEQUENCE [LARGE SCALE GENOMIC DNA]</scope>
    <source>
        <strain evidence="1 2">Fo_A28</strain>
    </source>
</reference>
<dbReference type="Proteomes" id="UP000285860">
    <property type="component" value="Unassembled WGS sequence"/>
</dbReference>
<dbReference type="EMBL" id="MRCY01000078">
    <property type="protein sequence ID" value="RKL01590.1"/>
    <property type="molecule type" value="Genomic_DNA"/>
</dbReference>